<dbReference type="InterPro" id="IPR057683">
    <property type="entry name" value="DUF7923"/>
</dbReference>
<feature type="compositionally biased region" description="Polar residues" evidence="2">
    <location>
        <begin position="263"/>
        <end position="277"/>
    </location>
</feature>
<feature type="region of interest" description="Disordered" evidence="2">
    <location>
        <begin position="160"/>
        <end position="195"/>
    </location>
</feature>
<feature type="compositionally biased region" description="Polar residues" evidence="2">
    <location>
        <begin position="649"/>
        <end position="661"/>
    </location>
</feature>
<dbReference type="PANTHER" id="PTHR37543">
    <property type="entry name" value="CCCH ZINC FINGER DNA BINDING PROTEIN (AFU_ORTHOLOGUE AFUA_5G12760)"/>
    <property type="match status" value="1"/>
</dbReference>
<accession>A0A0C3SDM6</accession>
<protein>
    <recommendedName>
        <fullName evidence="3">DUF7923 domain-containing protein</fullName>
    </recommendedName>
</protein>
<evidence type="ECO:0000259" key="3">
    <source>
        <dbReference type="Pfam" id="PF25540"/>
    </source>
</evidence>
<evidence type="ECO:0000256" key="2">
    <source>
        <dbReference type="SAM" id="MobiDB-lite"/>
    </source>
</evidence>
<proteinExistence type="predicted"/>
<keyword evidence="5" id="KW-1185">Reference proteome</keyword>
<name>A0A0C3SDM6_PHLG1</name>
<keyword evidence="1" id="KW-0175">Coiled coil</keyword>
<evidence type="ECO:0000313" key="4">
    <source>
        <dbReference type="EMBL" id="KIP11977.1"/>
    </source>
</evidence>
<gene>
    <name evidence="4" type="ORF">PHLGIDRAFT_62679</name>
</gene>
<dbReference type="STRING" id="745531.A0A0C3SDM6"/>
<feature type="region of interest" description="Disordered" evidence="2">
    <location>
        <begin position="673"/>
        <end position="700"/>
    </location>
</feature>
<feature type="region of interest" description="Disordered" evidence="2">
    <location>
        <begin position="649"/>
        <end position="668"/>
    </location>
</feature>
<dbReference type="Proteomes" id="UP000053257">
    <property type="component" value="Unassembled WGS sequence"/>
</dbReference>
<dbReference type="HOGENOM" id="CLU_014828_0_0_1"/>
<dbReference type="PANTHER" id="PTHR37543:SF1">
    <property type="entry name" value="CCCH ZINC FINGER DNA BINDING PROTEIN (AFU_ORTHOLOGUE AFUA_5G12760)"/>
    <property type="match status" value="1"/>
</dbReference>
<dbReference type="EMBL" id="KN840442">
    <property type="protein sequence ID" value="KIP11977.1"/>
    <property type="molecule type" value="Genomic_DNA"/>
</dbReference>
<evidence type="ECO:0000313" key="5">
    <source>
        <dbReference type="Proteomes" id="UP000053257"/>
    </source>
</evidence>
<reference evidence="4 5" key="1">
    <citation type="journal article" date="2014" name="PLoS Genet.">
        <title>Analysis of the Phlebiopsis gigantea genome, transcriptome and secretome provides insight into its pioneer colonization strategies of wood.</title>
        <authorList>
            <person name="Hori C."/>
            <person name="Ishida T."/>
            <person name="Igarashi K."/>
            <person name="Samejima M."/>
            <person name="Suzuki H."/>
            <person name="Master E."/>
            <person name="Ferreira P."/>
            <person name="Ruiz-Duenas F.J."/>
            <person name="Held B."/>
            <person name="Canessa P."/>
            <person name="Larrondo L.F."/>
            <person name="Schmoll M."/>
            <person name="Druzhinina I.S."/>
            <person name="Kubicek C.P."/>
            <person name="Gaskell J.A."/>
            <person name="Kersten P."/>
            <person name="St John F."/>
            <person name="Glasner J."/>
            <person name="Sabat G."/>
            <person name="Splinter BonDurant S."/>
            <person name="Syed K."/>
            <person name="Yadav J."/>
            <person name="Mgbeahuruike A.C."/>
            <person name="Kovalchuk A."/>
            <person name="Asiegbu F.O."/>
            <person name="Lackner G."/>
            <person name="Hoffmeister D."/>
            <person name="Rencoret J."/>
            <person name="Gutierrez A."/>
            <person name="Sun H."/>
            <person name="Lindquist E."/>
            <person name="Barry K."/>
            <person name="Riley R."/>
            <person name="Grigoriev I.V."/>
            <person name="Henrissat B."/>
            <person name="Kues U."/>
            <person name="Berka R.M."/>
            <person name="Martinez A.T."/>
            <person name="Covert S.F."/>
            <person name="Blanchette R.A."/>
            <person name="Cullen D."/>
        </authorList>
    </citation>
    <scope>NUCLEOTIDE SEQUENCE [LARGE SCALE GENOMIC DNA]</scope>
    <source>
        <strain evidence="4 5">11061_1 CR5-6</strain>
    </source>
</reference>
<evidence type="ECO:0000256" key="1">
    <source>
        <dbReference type="SAM" id="Coils"/>
    </source>
</evidence>
<feature type="coiled-coil region" evidence="1">
    <location>
        <begin position="405"/>
        <end position="439"/>
    </location>
</feature>
<dbReference type="OrthoDB" id="2270193at2759"/>
<dbReference type="AlphaFoldDB" id="A0A0C3SDM6"/>
<dbReference type="Pfam" id="PF25540">
    <property type="entry name" value="DUF7923"/>
    <property type="match status" value="1"/>
</dbReference>
<organism evidence="4 5">
    <name type="scientific">Phlebiopsis gigantea (strain 11061_1 CR5-6)</name>
    <name type="common">White-rot fungus</name>
    <name type="synonym">Peniophora gigantea</name>
    <dbReference type="NCBI Taxonomy" id="745531"/>
    <lineage>
        <taxon>Eukaryota</taxon>
        <taxon>Fungi</taxon>
        <taxon>Dikarya</taxon>
        <taxon>Basidiomycota</taxon>
        <taxon>Agaricomycotina</taxon>
        <taxon>Agaricomycetes</taxon>
        <taxon>Polyporales</taxon>
        <taxon>Phanerochaetaceae</taxon>
        <taxon>Phlebiopsis</taxon>
    </lineage>
</organism>
<sequence>MSPSPLSSNVVHTLLQYIAPPSQLDQPLPPYLLSKPLLQRHHFLQIPPEQASQYLCWPSDTSAKAVDLLESLPRPADDEPQTYPVQYTSDSEQACAHVALAQPGGDTIRLVFQWDEQDGWKFHDTKLMPFPQESKASLSEALASPEPALGVPTAAVPEYGFNEQSEGSDDDDYWNAYGADDSDDPSAHGGLSASKDIASDGEDAYWARYASVQGTADSTIPSPPIQKRRPDPCADEPSEFDSSYALPIPMRPDFYNSHDDTIQLPTSLINPSFPTGSRRSDPASPKDLARRLAELSPRHSPVLVPQFGVFAPAELEMSPPLAASDSSDAGTSSTDALGLTTSEEAPVPQLVGGIEVGDEGEEALMQSVIGLYAMWRLNRSNRGISSEQEDRAAFLRGVSSLPALFWKTTSRNKELEARVEDLERELNVWKIAQKAADEEKSVLNKKVYKLERSIGSIKEDNPMIMCFIDGDGNIFTPELIRAGQAGGRKAAMLLRQGLSDHLSTLETDHSGPRGEIWLNIYCNKKGLTEILANNDVCTAEQFEQFVMGFNQAAPLFSFVDVGIGKEAADSKIKECLRVFTRFPQTTRVFFGGAHDNGYTSTLNYLSNEGLHHKLTILRGYQALAQEVRNLNLPTLEIDGLFLKDKLQSTNYKKPNTPATPTREQKTMPQDFDRFRNKNGTHQGQGHPARKSKRMIIGLVS</sequence>
<feature type="domain" description="DUF7923" evidence="3">
    <location>
        <begin position="459"/>
        <end position="641"/>
    </location>
</feature>
<feature type="region of interest" description="Disordered" evidence="2">
    <location>
        <begin position="216"/>
        <end position="288"/>
    </location>
</feature>